<proteinExistence type="predicted"/>
<dbReference type="EMBL" id="JBHEGD010000001">
    <property type="protein sequence ID" value="MFH6599462.1"/>
    <property type="molecule type" value="Genomic_DNA"/>
</dbReference>
<name>A0ABW7MCZ1_9GAMM</name>
<accession>A0ABW7MCZ1</accession>
<dbReference type="RefSeq" id="WP_395272980.1">
    <property type="nucleotide sequence ID" value="NZ_JBHEGD010000001.1"/>
</dbReference>
<gene>
    <name evidence="1" type="ORF">ACEVAQ_12190</name>
</gene>
<evidence type="ECO:0000313" key="2">
    <source>
        <dbReference type="Proteomes" id="UP001609932"/>
    </source>
</evidence>
<keyword evidence="1" id="KW-0255">Endonuclease</keyword>
<sequence length="83" mass="9509">MDRDVNFRAANQMLANKLGVKESDVARFVREQNYTWHEVEDMRAMQLVPSFIHTGKVGSMDFGVKYGHLGRVAEKALLEVLKK</sequence>
<evidence type="ECO:0000313" key="1">
    <source>
        <dbReference type="EMBL" id="MFH6599462.1"/>
    </source>
</evidence>
<dbReference type="Pfam" id="PF12639">
    <property type="entry name" value="Colicin-DNase"/>
    <property type="match status" value="1"/>
</dbReference>
<dbReference type="GO" id="GO:0004519">
    <property type="term" value="F:endonuclease activity"/>
    <property type="evidence" value="ECO:0007669"/>
    <property type="project" value="UniProtKB-KW"/>
</dbReference>
<keyword evidence="1" id="KW-0378">Hydrolase</keyword>
<dbReference type="Proteomes" id="UP001609932">
    <property type="component" value="Unassembled WGS sequence"/>
</dbReference>
<comment type="caution">
    <text evidence="1">The sequence shown here is derived from an EMBL/GenBank/DDBJ whole genome shotgun (WGS) entry which is preliminary data.</text>
</comment>
<reference evidence="1 2" key="1">
    <citation type="submission" date="2024-09" db="EMBL/GenBank/DDBJ databases">
        <title>Elucidation of the Bokeelamides from Bacteria Associated with Moon Snail Egg Collars.</title>
        <authorList>
            <person name="Campbell R."/>
            <person name="Piedl K."/>
            <person name="Mevers E."/>
        </authorList>
    </citation>
    <scope>NUCLEOTIDE SEQUENCE [LARGE SCALE GENOMIC DNA]</scope>
    <source>
        <strain evidence="1 2">EM133</strain>
    </source>
</reference>
<organism evidence="1 2">
    <name type="scientific">Ectopseudomonas khazarica</name>
    <dbReference type="NCBI Taxonomy" id="2502979"/>
    <lineage>
        <taxon>Bacteria</taxon>
        <taxon>Pseudomonadati</taxon>
        <taxon>Pseudomonadota</taxon>
        <taxon>Gammaproteobacteria</taxon>
        <taxon>Pseudomonadales</taxon>
        <taxon>Pseudomonadaceae</taxon>
        <taxon>Ectopseudomonas</taxon>
    </lineage>
</organism>
<keyword evidence="1" id="KW-0540">Nuclease</keyword>
<protein>
    <submittedName>
        <fullName evidence="1">HNH endonuclease</fullName>
    </submittedName>
</protein>
<keyword evidence="2" id="KW-1185">Reference proteome</keyword>